<reference evidence="4" key="1">
    <citation type="journal article" date="2015" name="Genome Announc.">
        <title>Draft genome sequence of Talaromyces cellulolyticus strain Y-94, a source of lignocellulosic biomass-degrading enzymes.</title>
        <authorList>
            <person name="Fujii T."/>
            <person name="Koike H."/>
            <person name="Sawayama S."/>
            <person name="Yano S."/>
            <person name="Inoue H."/>
        </authorList>
    </citation>
    <scope>NUCLEOTIDE SEQUENCE [LARGE SCALE GENOMIC DNA]</scope>
    <source>
        <strain evidence="4">Y-94</strain>
    </source>
</reference>
<feature type="compositionally biased region" description="Basic and acidic residues" evidence="2">
    <location>
        <begin position="60"/>
        <end position="78"/>
    </location>
</feature>
<name>A0A6V8H3G1_TALPI</name>
<gene>
    <name evidence="3" type="ORF">TCE0_015f02228</name>
</gene>
<proteinExistence type="predicted"/>
<feature type="compositionally biased region" description="Basic and acidic residues" evidence="2">
    <location>
        <begin position="10"/>
        <end position="35"/>
    </location>
</feature>
<dbReference type="Proteomes" id="UP000053095">
    <property type="component" value="Unassembled WGS sequence"/>
</dbReference>
<evidence type="ECO:0000313" key="4">
    <source>
        <dbReference type="Proteomes" id="UP000053095"/>
    </source>
</evidence>
<keyword evidence="1" id="KW-0175">Coiled coil</keyword>
<keyword evidence="4" id="KW-1185">Reference proteome</keyword>
<sequence>MGKAMGDIIGLKKSEKKKAIDDSNRRQDSSSKERTSGVQTPSEENQRKSDVAGNAQQGIKETESSHEVGEDRKNDIHNDATSTEYFTIRVAELEEEVRRLQGQIQAYDEGYQLLQQKLREAQEAAFRALKKGTWMPKEDHRVREEFVKLEENIRTWAKTYALSDISTLQAKITETAEKNRVLSKLDGYYDGDWDRLVSCTKSLVQKRLPRILVQALLAKDIFEKIFDNPFFFLNEETEDEEQFRSPFGTQLIALYSEMEKVNEAQAHIWRSDTLRLLYAKTQDARKRISVKRAQAFFQGPVQSLCADLTDSKKSKCKEELQEVYIRAADLSASLWTQRTHMRNDGLRQLEAFSIESSEMMAHPLYRLDDDDTCMDSREVLLVVFPLVTACGNDDGESYDQRTVWAKAIVLLEDLD</sequence>
<feature type="coiled-coil region" evidence="1">
    <location>
        <begin position="90"/>
        <end position="131"/>
    </location>
</feature>
<feature type="region of interest" description="Disordered" evidence="2">
    <location>
        <begin position="1"/>
        <end position="79"/>
    </location>
</feature>
<evidence type="ECO:0000256" key="1">
    <source>
        <dbReference type="SAM" id="Coils"/>
    </source>
</evidence>
<evidence type="ECO:0000256" key="2">
    <source>
        <dbReference type="SAM" id="MobiDB-lite"/>
    </source>
</evidence>
<comment type="caution">
    <text evidence="3">The sequence shown here is derived from an EMBL/GenBank/DDBJ whole genome shotgun (WGS) entry which is preliminary data.</text>
</comment>
<organism evidence="3 4">
    <name type="scientific">Talaromyces pinophilus</name>
    <name type="common">Penicillium pinophilum</name>
    <dbReference type="NCBI Taxonomy" id="128442"/>
    <lineage>
        <taxon>Eukaryota</taxon>
        <taxon>Fungi</taxon>
        <taxon>Dikarya</taxon>
        <taxon>Ascomycota</taxon>
        <taxon>Pezizomycotina</taxon>
        <taxon>Eurotiomycetes</taxon>
        <taxon>Eurotiomycetidae</taxon>
        <taxon>Eurotiales</taxon>
        <taxon>Trichocomaceae</taxon>
        <taxon>Talaromyces</taxon>
        <taxon>Talaromyces sect. Talaromyces</taxon>
    </lineage>
</organism>
<dbReference type="EMBL" id="DF933811">
    <property type="protein sequence ID" value="GAM34565.1"/>
    <property type="molecule type" value="Genomic_DNA"/>
</dbReference>
<dbReference type="AlphaFoldDB" id="A0A6V8H3G1"/>
<protein>
    <submittedName>
        <fullName evidence="3">Uncharacterized protein</fullName>
    </submittedName>
</protein>
<evidence type="ECO:0000313" key="3">
    <source>
        <dbReference type="EMBL" id="GAM34565.1"/>
    </source>
</evidence>
<accession>A0A6V8H3G1</accession>